<feature type="non-terminal residue" evidence="1">
    <location>
        <position position="1"/>
    </location>
</feature>
<accession>A0A8J2LPU3</accession>
<keyword evidence="2" id="KW-1185">Reference proteome</keyword>
<reference evidence="1" key="1">
    <citation type="submission" date="2021-06" db="EMBL/GenBank/DDBJ databases">
        <authorList>
            <person name="Hodson N. C."/>
            <person name="Mongue J. A."/>
            <person name="Jaron S. K."/>
        </authorList>
    </citation>
    <scope>NUCLEOTIDE SEQUENCE</scope>
</reference>
<evidence type="ECO:0000313" key="2">
    <source>
        <dbReference type="Proteomes" id="UP000708208"/>
    </source>
</evidence>
<evidence type="ECO:0000313" key="1">
    <source>
        <dbReference type="EMBL" id="CAG7836464.1"/>
    </source>
</evidence>
<name>A0A8J2LPU3_9HEXA</name>
<protein>
    <submittedName>
        <fullName evidence="1">Uncharacterized protein</fullName>
    </submittedName>
</protein>
<comment type="caution">
    <text evidence="1">The sequence shown here is derived from an EMBL/GenBank/DDBJ whole genome shotgun (WGS) entry which is preliminary data.</text>
</comment>
<dbReference type="AlphaFoldDB" id="A0A8J2LPU3"/>
<proteinExistence type="predicted"/>
<dbReference type="Proteomes" id="UP000708208">
    <property type="component" value="Unassembled WGS sequence"/>
</dbReference>
<dbReference type="EMBL" id="CAJVCH010571040">
    <property type="protein sequence ID" value="CAG7836464.1"/>
    <property type="molecule type" value="Genomic_DNA"/>
</dbReference>
<organism evidence="1 2">
    <name type="scientific">Allacma fusca</name>
    <dbReference type="NCBI Taxonomy" id="39272"/>
    <lineage>
        <taxon>Eukaryota</taxon>
        <taxon>Metazoa</taxon>
        <taxon>Ecdysozoa</taxon>
        <taxon>Arthropoda</taxon>
        <taxon>Hexapoda</taxon>
        <taxon>Collembola</taxon>
        <taxon>Symphypleona</taxon>
        <taxon>Sminthuridae</taxon>
        <taxon>Allacma</taxon>
    </lineage>
</organism>
<sequence length="55" mass="5894">MTALVQLSLTVMHGLLDHTGLSIASIPDSSLLISSSCESRQSVSVSSVPEYRHDH</sequence>
<gene>
    <name evidence="1" type="ORF">AFUS01_LOCUS45704</name>
</gene>